<comment type="caution">
    <text evidence="2">The sequence shown here is derived from an EMBL/GenBank/DDBJ whole genome shotgun (WGS) entry which is preliminary data.</text>
</comment>
<dbReference type="RefSeq" id="XP_062643551.1">
    <property type="nucleotide sequence ID" value="XM_062793792.1"/>
</dbReference>
<protein>
    <recommendedName>
        <fullName evidence="4">Oxidoreductase-like protein</fullName>
    </recommendedName>
</protein>
<feature type="compositionally biased region" description="Polar residues" evidence="1">
    <location>
        <begin position="443"/>
        <end position="453"/>
    </location>
</feature>
<keyword evidence="3" id="KW-1185">Reference proteome</keyword>
<dbReference type="Proteomes" id="UP001302602">
    <property type="component" value="Unassembled WGS sequence"/>
</dbReference>
<reference evidence="2" key="1">
    <citation type="journal article" date="2023" name="Mol. Phylogenet. Evol.">
        <title>Genome-scale phylogeny and comparative genomics of the fungal order Sordariales.</title>
        <authorList>
            <person name="Hensen N."/>
            <person name="Bonometti L."/>
            <person name="Westerberg I."/>
            <person name="Brannstrom I.O."/>
            <person name="Guillou S."/>
            <person name="Cros-Aarteil S."/>
            <person name="Calhoun S."/>
            <person name="Haridas S."/>
            <person name="Kuo A."/>
            <person name="Mondo S."/>
            <person name="Pangilinan J."/>
            <person name="Riley R."/>
            <person name="LaButti K."/>
            <person name="Andreopoulos B."/>
            <person name="Lipzen A."/>
            <person name="Chen C."/>
            <person name="Yan M."/>
            <person name="Daum C."/>
            <person name="Ng V."/>
            <person name="Clum A."/>
            <person name="Steindorff A."/>
            <person name="Ohm R.A."/>
            <person name="Martin F."/>
            <person name="Silar P."/>
            <person name="Natvig D.O."/>
            <person name="Lalanne C."/>
            <person name="Gautier V."/>
            <person name="Ament-Velasquez S.L."/>
            <person name="Kruys A."/>
            <person name="Hutchinson M.I."/>
            <person name="Powell A.J."/>
            <person name="Barry K."/>
            <person name="Miller A.N."/>
            <person name="Grigoriev I.V."/>
            <person name="Debuchy R."/>
            <person name="Gladieux P."/>
            <person name="Hiltunen Thoren M."/>
            <person name="Johannesson H."/>
        </authorList>
    </citation>
    <scope>NUCLEOTIDE SEQUENCE</scope>
    <source>
        <strain evidence="2">CBS 731.68</strain>
    </source>
</reference>
<feature type="region of interest" description="Disordered" evidence="1">
    <location>
        <begin position="140"/>
        <end position="230"/>
    </location>
</feature>
<evidence type="ECO:0000313" key="3">
    <source>
        <dbReference type="Proteomes" id="UP001302602"/>
    </source>
</evidence>
<proteinExistence type="predicted"/>
<sequence length="657" mass="70982">MATRPQPEARSLSAINYLAANPPQYPYHPDLRESLTLYISRVPGTQDVILSTFRPLKNNVTAEDVASSLYYFHLDSPQDGLLAVPTQSESGVSPRSSSESARSAIPRKPLPASAKVLRPESGVITSSEPHHALAATSTLVNPELSHHPSRQSQGESRDDVVEGYRENPMFRTRRSGGPHEHDAPDLPPRPTPPAAMIQRSRTPPGSWGTAVHGDNHRPTSGTTPHRRPVTPTQPTILTANLNPDAQTVRITSPASSLYAERTPSPGKTGRSPSSLSFSLTMIRRDPASGAQWNVGKVTSFQTNVPTPEAANPNLDSENMGELLSYTHKIDIRLETAGYAKYRDMPSRADVNAYRPTSAHSFAQQLTQGPVSGPGGDQAPMLKPAAWKPAEEGFSRQVVMAYGASWTSNFKKAFQRRERSGSQAIAGGASPEDSASKPFHSRHGSTSTIGSVDSTDGRHSPTIITYPGPGLKPKGYVFLSPWNGRCEFRTSTNGRSLKCRHVLDPADAKLDPREVAQSIRDAQAMGRSRGDELSSALVGAKPVSELRFNLPRRPAHNTVSRDGGTKNTNHVSGRLSKLFHHRSRSSEEESDDGGDDDGYGNSNTPMDLSLGKENAGGGNGGKRAKLGKLIIHDEGLKMLDLVVAANIGVWWTTWGRNS</sequence>
<feature type="compositionally biased region" description="Acidic residues" evidence="1">
    <location>
        <begin position="587"/>
        <end position="597"/>
    </location>
</feature>
<accession>A0AAN6TSF5</accession>
<feature type="compositionally biased region" description="Basic and acidic residues" evidence="1">
    <location>
        <begin position="155"/>
        <end position="165"/>
    </location>
</feature>
<feature type="region of interest" description="Disordered" evidence="1">
    <location>
        <begin position="82"/>
        <end position="114"/>
    </location>
</feature>
<reference evidence="2" key="2">
    <citation type="submission" date="2023-05" db="EMBL/GenBank/DDBJ databases">
        <authorList>
            <consortium name="Lawrence Berkeley National Laboratory"/>
            <person name="Steindorff A."/>
            <person name="Hensen N."/>
            <person name="Bonometti L."/>
            <person name="Westerberg I."/>
            <person name="Brannstrom I.O."/>
            <person name="Guillou S."/>
            <person name="Cros-Aarteil S."/>
            <person name="Calhoun S."/>
            <person name="Haridas S."/>
            <person name="Kuo A."/>
            <person name="Mondo S."/>
            <person name="Pangilinan J."/>
            <person name="Riley R."/>
            <person name="Labutti K."/>
            <person name="Andreopoulos B."/>
            <person name="Lipzen A."/>
            <person name="Chen C."/>
            <person name="Yanf M."/>
            <person name="Daum C."/>
            <person name="Ng V."/>
            <person name="Clum A."/>
            <person name="Ohm R."/>
            <person name="Martin F."/>
            <person name="Silar P."/>
            <person name="Natvig D."/>
            <person name="Lalanne C."/>
            <person name="Gautier V."/>
            <person name="Ament-Velasquez S.L."/>
            <person name="Kruys A."/>
            <person name="Hutchinson M.I."/>
            <person name="Powell A.J."/>
            <person name="Barry K."/>
            <person name="Miller A.N."/>
            <person name="Grigoriev I.V."/>
            <person name="Debuchy R."/>
            <person name="Gladieux P."/>
            <person name="Thoren M.H."/>
            <person name="Johannesson H."/>
        </authorList>
    </citation>
    <scope>NUCLEOTIDE SEQUENCE</scope>
    <source>
        <strain evidence="2">CBS 731.68</strain>
    </source>
</reference>
<gene>
    <name evidence="2" type="ORF">N657DRAFT_649748</name>
</gene>
<dbReference type="AlphaFoldDB" id="A0AAN6TSF5"/>
<evidence type="ECO:0000256" key="1">
    <source>
        <dbReference type="SAM" id="MobiDB-lite"/>
    </source>
</evidence>
<organism evidence="2 3">
    <name type="scientific">Parathielavia appendiculata</name>
    <dbReference type="NCBI Taxonomy" id="2587402"/>
    <lineage>
        <taxon>Eukaryota</taxon>
        <taxon>Fungi</taxon>
        <taxon>Dikarya</taxon>
        <taxon>Ascomycota</taxon>
        <taxon>Pezizomycotina</taxon>
        <taxon>Sordariomycetes</taxon>
        <taxon>Sordariomycetidae</taxon>
        <taxon>Sordariales</taxon>
        <taxon>Chaetomiaceae</taxon>
        <taxon>Parathielavia</taxon>
    </lineage>
</organism>
<evidence type="ECO:0000313" key="2">
    <source>
        <dbReference type="EMBL" id="KAK4119778.1"/>
    </source>
</evidence>
<feature type="region of interest" description="Disordered" evidence="1">
    <location>
        <begin position="547"/>
        <end position="620"/>
    </location>
</feature>
<feature type="compositionally biased region" description="Low complexity" evidence="1">
    <location>
        <begin position="88"/>
        <end position="104"/>
    </location>
</feature>
<name>A0AAN6TSF5_9PEZI</name>
<feature type="region of interest" description="Disordered" evidence="1">
    <location>
        <begin position="416"/>
        <end position="466"/>
    </location>
</feature>
<dbReference type="EMBL" id="MU853244">
    <property type="protein sequence ID" value="KAK4119778.1"/>
    <property type="molecule type" value="Genomic_DNA"/>
</dbReference>
<feature type="compositionally biased region" description="Polar residues" evidence="1">
    <location>
        <begin position="556"/>
        <end position="570"/>
    </location>
</feature>
<dbReference type="GeneID" id="87830561"/>
<evidence type="ECO:0008006" key="4">
    <source>
        <dbReference type="Google" id="ProtNLM"/>
    </source>
</evidence>